<evidence type="ECO:0000313" key="3">
    <source>
        <dbReference type="Proteomes" id="UP000257109"/>
    </source>
</evidence>
<comment type="caution">
    <text evidence="2">The sequence shown here is derived from an EMBL/GenBank/DDBJ whole genome shotgun (WGS) entry which is preliminary data.</text>
</comment>
<organism evidence="2 3">
    <name type="scientific">Mucuna pruriens</name>
    <name type="common">Velvet bean</name>
    <name type="synonym">Dolichos pruriens</name>
    <dbReference type="NCBI Taxonomy" id="157652"/>
    <lineage>
        <taxon>Eukaryota</taxon>
        <taxon>Viridiplantae</taxon>
        <taxon>Streptophyta</taxon>
        <taxon>Embryophyta</taxon>
        <taxon>Tracheophyta</taxon>
        <taxon>Spermatophyta</taxon>
        <taxon>Magnoliopsida</taxon>
        <taxon>eudicotyledons</taxon>
        <taxon>Gunneridae</taxon>
        <taxon>Pentapetalae</taxon>
        <taxon>rosids</taxon>
        <taxon>fabids</taxon>
        <taxon>Fabales</taxon>
        <taxon>Fabaceae</taxon>
        <taxon>Papilionoideae</taxon>
        <taxon>50 kb inversion clade</taxon>
        <taxon>NPAAA clade</taxon>
        <taxon>indigoferoid/millettioid clade</taxon>
        <taxon>Phaseoleae</taxon>
        <taxon>Mucuna</taxon>
    </lineage>
</organism>
<dbReference type="AlphaFoldDB" id="A0A371HT55"/>
<sequence>MTARTKIDVHVGTLSIEFGDTLVQFNIFKAMKHPTEDHSLFDINLIDELVEECLQLDNNGEDISDFAGDTVSFDCLGSIIEEVDYNELQEVHNLSDSEDNNIGLADLSQESKLLELLDQVCEHEDPECSNNVEAQSDPKIINDNSSSLPPPIELKPLPSHLKYAYLDIEQQNLEKENKLLRVLRRHKKAIGWKLSDLLDINPSICMHRILMEEEVGP</sequence>
<name>A0A371HT55_MUCPR</name>
<keyword evidence="3" id="KW-1185">Reference proteome</keyword>
<dbReference type="OrthoDB" id="778454at2759"/>
<evidence type="ECO:0000313" key="2">
    <source>
        <dbReference type="EMBL" id="RDY05962.1"/>
    </source>
</evidence>
<dbReference type="Proteomes" id="UP000257109">
    <property type="component" value="Unassembled WGS sequence"/>
</dbReference>
<proteinExistence type="predicted"/>
<feature type="region of interest" description="Disordered" evidence="1">
    <location>
        <begin position="131"/>
        <end position="151"/>
    </location>
</feature>
<protein>
    <recommendedName>
        <fullName evidence="4">Reverse transcriptase domain-containing protein</fullName>
    </recommendedName>
</protein>
<evidence type="ECO:0008006" key="4">
    <source>
        <dbReference type="Google" id="ProtNLM"/>
    </source>
</evidence>
<gene>
    <name evidence="2" type="ORF">CR513_10126</name>
</gene>
<evidence type="ECO:0000256" key="1">
    <source>
        <dbReference type="SAM" id="MobiDB-lite"/>
    </source>
</evidence>
<feature type="non-terminal residue" evidence="2">
    <location>
        <position position="1"/>
    </location>
</feature>
<accession>A0A371HT55</accession>
<reference evidence="2" key="1">
    <citation type="submission" date="2018-05" db="EMBL/GenBank/DDBJ databases">
        <title>Draft genome of Mucuna pruriens seed.</title>
        <authorList>
            <person name="Nnadi N.E."/>
            <person name="Vos R."/>
            <person name="Hasami M.H."/>
            <person name="Devisetty U.K."/>
            <person name="Aguiy J.C."/>
        </authorList>
    </citation>
    <scope>NUCLEOTIDE SEQUENCE [LARGE SCALE GENOMIC DNA]</scope>
    <source>
        <strain evidence="2">JCA_2017</strain>
    </source>
</reference>
<dbReference type="EMBL" id="QJKJ01001775">
    <property type="protein sequence ID" value="RDY05962.1"/>
    <property type="molecule type" value="Genomic_DNA"/>
</dbReference>